<sequence length="394" mass="45351">MTQINFTINMEELIEQVMGSNLSGLIKSQLTMMINHTMEYERDQYIKAKHYERTTGRVDYRNGYYKREFVTNIGRMTLTVPRTRSGEFSTAVFEKYKRMDQALVLTIIEAYINGVSTRKVTKVVEALVGESVSKSLVSSLVAKIDPDIKAFRHRPLTPAFPYLYADALYVKVRENQKIVSKAVYIAQGVREDGFRELVGFKVADVESEHNWRDFFSELKERGLATPKMVISDAHKGLVLAVQKELTGAIWQRCAVHFMRNIVTRMPKKDTVQAREILKSIFKSSTLSLARERRDALFQLVGTDKRFADALRVLEEGFDDATQFLNEPEAYHCSLKSTNSLERLNRNLRSREQVISIFPNTESVTRLFGAVLMDIQEEFQKPKRRLLRVVPLLDS</sequence>
<dbReference type="GO" id="GO:0003677">
    <property type="term" value="F:DNA binding"/>
    <property type="evidence" value="ECO:0007669"/>
    <property type="project" value="UniProtKB-UniRule"/>
</dbReference>
<dbReference type="Pfam" id="PF00872">
    <property type="entry name" value="Transposase_mut"/>
    <property type="match status" value="1"/>
</dbReference>
<reference evidence="7" key="1">
    <citation type="journal article" date="2021" name="PeerJ">
        <title>Extensive microbial diversity within the chicken gut microbiome revealed by metagenomics and culture.</title>
        <authorList>
            <person name="Gilroy R."/>
            <person name="Ravi A."/>
            <person name="Getino M."/>
            <person name="Pursley I."/>
            <person name="Horton D.L."/>
            <person name="Alikhan N.F."/>
            <person name="Baker D."/>
            <person name="Gharbi K."/>
            <person name="Hall N."/>
            <person name="Watson M."/>
            <person name="Adriaenssens E.M."/>
            <person name="Foster-Nyarko E."/>
            <person name="Jarju S."/>
            <person name="Secka A."/>
            <person name="Antonio M."/>
            <person name="Oren A."/>
            <person name="Chaudhuri R.R."/>
            <person name="La Ragione R."/>
            <person name="Hildebrand F."/>
            <person name="Pallen M.J."/>
        </authorList>
    </citation>
    <scope>NUCLEOTIDE SEQUENCE</scope>
    <source>
        <strain evidence="7">CHK171-505</strain>
    </source>
</reference>
<dbReference type="PANTHER" id="PTHR33217">
    <property type="entry name" value="TRANSPOSASE FOR INSERTION SEQUENCE ELEMENT IS1081"/>
    <property type="match status" value="1"/>
</dbReference>
<reference evidence="7" key="2">
    <citation type="submission" date="2021-04" db="EMBL/GenBank/DDBJ databases">
        <authorList>
            <person name="Gilroy R."/>
        </authorList>
    </citation>
    <scope>NUCLEOTIDE SEQUENCE</scope>
    <source>
        <strain evidence="7">CHK171-505</strain>
    </source>
</reference>
<dbReference type="GO" id="GO:0004803">
    <property type="term" value="F:transposase activity"/>
    <property type="evidence" value="ECO:0007669"/>
    <property type="project" value="UniProtKB-UniRule"/>
</dbReference>
<evidence type="ECO:0000256" key="3">
    <source>
        <dbReference type="ARBA" id="ARBA00022578"/>
    </source>
</evidence>
<keyword evidence="3 6" id="KW-0815">Transposition</keyword>
<dbReference type="PANTHER" id="PTHR33217:SF7">
    <property type="entry name" value="TRANSPOSASE FOR INSERTION SEQUENCE ELEMENT IS1081"/>
    <property type="match status" value="1"/>
</dbReference>
<dbReference type="EMBL" id="DWYW01000128">
    <property type="protein sequence ID" value="HJA90292.1"/>
    <property type="molecule type" value="Genomic_DNA"/>
</dbReference>
<evidence type="ECO:0000313" key="7">
    <source>
        <dbReference type="EMBL" id="HJA90292.1"/>
    </source>
</evidence>
<dbReference type="InterPro" id="IPR001207">
    <property type="entry name" value="Transposase_mutator"/>
</dbReference>
<accession>A0A9D2I1G4</accession>
<evidence type="ECO:0000256" key="1">
    <source>
        <dbReference type="ARBA" id="ARBA00002190"/>
    </source>
</evidence>
<keyword evidence="6" id="KW-0814">Transposable element</keyword>
<comment type="function">
    <text evidence="1 6">Required for the transposition of the insertion element.</text>
</comment>
<comment type="caution">
    <text evidence="7">The sequence shown here is derived from an EMBL/GenBank/DDBJ whole genome shotgun (WGS) entry which is preliminary data.</text>
</comment>
<evidence type="ECO:0000313" key="8">
    <source>
        <dbReference type="Proteomes" id="UP000886856"/>
    </source>
</evidence>
<evidence type="ECO:0000256" key="2">
    <source>
        <dbReference type="ARBA" id="ARBA00010961"/>
    </source>
</evidence>
<keyword evidence="5 6" id="KW-0233">DNA recombination</keyword>
<keyword evidence="4 6" id="KW-0238">DNA-binding</keyword>
<dbReference type="GO" id="GO:0006313">
    <property type="term" value="P:DNA transposition"/>
    <property type="evidence" value="ECO:0007669"/>
    <property type="project" value="UniProtKB-UniRule"/>
</dbReference>
<evidence type="ECO:0000256" key="4">
    <source>
        <dbReference type="ARBA" id="ARBA00023125"/>
    </source>
</evidence>
<organism evidence="7 8">
    <name type="scientific">Candidatus Jeotgalibaca merdavium</name>
    <dbReference type="NCBI Taxonomy" id="2838627"/>
    <lineage>
        <taxon>Bacteria</taxon>
        <taxon>Bacillati</taxon>
        <taxon>Bacillota</taxon>
        <taxon>Bacilli</taxon>
        <taxon>Lactobacillales</taxon>
        <taxon>Carnobacteriaceae</taxon>
        <taxon>Jeotgalibaca</taxon>
    </lineage>
</organism>
<comment type="similarity">
    <text evidence="2 6">Belongs to the transposase mutator family.</text>
</comment>
<evidence type="ECO:0000256" key="6">
    <source>
        <dbReference type="RuleBase" id="RU365089"/>
    </source>
</evidence>
<evidence type="ECO:0000256" key="5">
    <source>
        <dbReference type="ARBA" id="ARBA00023172"/>
    </source>
</evidence>
<name>A0A9D2I1G4_9LACT</name>
<proteinExistence type="inferred from homology"/>
<dbReference type="NCBIfam" id="NF033543">
    <property type="entry name" value="transpos_IS256"/>
    <property type="match status" value="1"/>
</dbReference>
<gene>
    <name evidence="7" type="ORF">H9948_05815</name>
</gene>
<protein>
    <recommendedName>
        <fullName evidence="6">Mutator family transposase</fullName>
    </recommendedName>
</protein>
<dbReference type="AlphaFoldDB" id="A0A9D2I1G4"/>
<dbReference type="Proteomes" id="UP000886856">
    <property type="component" value="Unassembled WGS sequence"/>
</dbReference>